<dbReference type="EMBL" id="JAUTXT010000004">
    <property type="protein sequence ID" value="KAK3678436.1"/>
    <property type="molecule type" value="Genomic_DNA"/>
</dbReference>
<evidence type="ECO:0000259" key="1">
    <source>
        <dbReference type="Pfam" id="PF26640"/>
    </source>
</evidence>
<evidence type="ECO:0000313" key="3">
    <source>
        <dbReference type="Proteomes" id="UP001274830"/>
    </source>
</evidence>
<evidence type="ECO:0000313" key="2">
    <source>
        <dbReference type="EMBL" id="KAK3678436.1"/>
    </source>
</evidence>
<comment type="caution">
    <text evidence="2">The sequence shown here is derived from an EMBL/GenBank/DDBJ whole genome shotgun (WGS) entry which is preliminary data.</text>
</comment>
<dbReference type="PANTHER" id="PTHR10622:SF10">
    <property type="entry name" value="HET DOMAIN-CONTAINING PROTEIN"/>
    <property type="match status" value="1"/>
</dbReference>
<feature type="domain" description="DUF8212" evidence="1">
    <location>
        <begin position="57"/>
        <end position="141"/>
    </location>
</feature>
<gene>
    <name evidence="2" type="ORF">LTR78_001733</name>
</gene>
<dbReference type="Pfam" id="PF26640">
    <property type="entry name" value="DUF8212"/>
    <property type="match status" value="1"/>
</dbReference>
<dbReference type="PANTHER" id="PTHR10622">
    <property type="entry name" value="HET DOMAIN-CONTAINING PROTEIN"/>
    <property type="match status" value="1"/>
</dbReference>
<dbReference type="InterPro" id="IPR058525">
    <property type="entry name" value="DUF8212"/>
</dbReference>
<name>A0AAE0WV80_9PEZI</name>
<accession>A0AAE0WV80</accession>
<proteinExistence type="predicted"/>
<sequence length="155" mass="17178">MADHELLDHKKPLSAYTVAARMSWAAHRCTTREEDQAYGLLGLFSIKMPLLYGEGTKAFLRLQEEILRLSADLSILAWPGAVHGATKYKPDLARSIIAHNSTMLARVEGKLTGVVARGPDDLFAPSPLFFQNMGDIILDPRLDDRRTCNLTNTAL</sequence>
<organism evidence="2 3">
    <name type="scientific">Recurvomyces mirabilis</name>
    <dbReference type="NCBI Taxonomy" id="574656"/>
    <lineage>
        <taxon>Eukaryota</taxon>
        <taxon>Fungi</taxon>
        <taxon>Dikarya</taxon>
        <taxon>Ascomycota</taxon>
        <taxon>Pezizomycotina</taxon>
        <taxon>Dothideomycetes</taxon>
        <taxon>Dothideomycetidae</taxon>
        <taxon>Mycosphaerellales</taxon>
        <taxon>Teratosphaeriaceae</taxon>
        <taxon>Recurvomyces</taxon>
    </lineage>
</organism>
<reference evidence="2" key="1">
    <citation type="submission" date="2023-07" db="EMBL/GenBank/DDBJ databases">
        <title>Black Yeasts Isolated from many extreme environments.</title>
        <authorList>
            <person name="Coleine C."/>
            <person name="Stajich J.E."/>
            <person name="Selbmann L."/>
        </authorList>
    </citation>
    <scope>NUCLEOTIDE SEQUENCE</scope>
    <source>
        <strain evidence="2">CCFEE 5485</strain>
    </source>
</reference>
<dbReference type="AlphaFoldDB" id="A0AAE0WV80"/>
<dbReference type="Proteomes" id="UP001274830">
    <property type="component" value="Unassembled WGS sequence"/>
</dbReference>
<protein>
    <recommendedName>
        <fullName evidence="1">DUF8212 domain-containing protein</fullName>
    </recommendedName>
</protein>
<keyword evidence="3" id="KW-1185">Reference proteome</keyword>